<comment type="cofactor">
    <cofactor evidence="2">
        <name>K(+)</name>
        <dbReference type="ChEBI" id="CHEBI:29103"/>
    </cofactor>
</comment>
<evidence type="ECO:0000256" key="1">
    <source>
        <dbReference type="ARBA" id="ARBA00001206"/>
    </source>
</evidence>
<evidence type="ECO:0000313" key="17">
    <source>
        <dbReference type="EMBL" id="CCK74403.1"/>
    </source>
</evidence>
<dbReference type="GO" id="GO:0005737">
    <property type="term" value="C:cytoplasm"/>
    <property type="evidence" value="ECO:0007669"/>
    <property type="project" value="UniProtKB-SubCell"/>
</dbReference>
<accession>R4YMU9</accession>
<dbReference type="AlphaFoldDB" id="R4YMU9"/>
<dbReference type="PANTHER" id="PTHR34265">
    <property type="entry name" value="TYPE III PANTOTHENATE KINASE"/>
    <property type="match status" value="1"/>
</dbReference>
<comment type="cofactor">
    <cofactor evidence="16">
        <name>NH4(+)</name>
        <dbReference type="ChEBI" id="CHEBI:28938"/>
    </cofactor>
    <cofactor evidence="16">
        <name>K(+)</name>
        <dbReference type="ChEBI" id="CHEBI:29103"/>
    </cofactor>
    <text evidence="16">A monovalent cation. Ammonium or potassium.</text>
</comment>
<comment type="pathway">
    <text evidence="4 16">Cofactor biosynthesis; coenzyme A biosynthesis; CoA from (R)-pantothenate: step 1/5.</text>
</comment>
<dbReference type="InterPro" id="IPR043129">
    <property type="entry name" value="ATPase_NBD"/>
</dbReference>
<comment type="function">
    <text evidence="16">Catalyzes the phosphorylation of pantothenate (Pan), the first step in CoA biosynthesis.</text>
</comment>
<dbReference type="KEGG" id="oai:OLEAN_C02270"/>
<keyword evidence="11 16" id="KW-0067">ATP-binding</keyword>
<dbReference type="GO" id="GO:0015937">
    <property type="term" value="P:coenzyme A biosynthetic process"/>
    <property type="evidence" value="ECO:0007669"/>
    <property type="project" value="UniProtKB-UniRule"/>
</dbReference>
<gene>
    <name evidence="16" type="primary">coaX</name>
    <name evidence="17" type="ORF">OLEAN_C02270</name>
</gene>
<dbReference type="NCBIfam" id="TIGR00671">
    <property type="entry name" value="baf"/>
    <property type="match status" value="1"/>
</dbReference>
<sequence>MGSDYNTGDVTHYGELKDLASYIKTLVTEEVRVLLAAVNQTAELTHLLADGNFHSVTVTRSELSQAGLRNSYLHPERMGVDRWLAMVAAFTQIKESDQCKGIIVVDAGSALTIDIVDSAGEHLGGYIVPGLLMAQKALFANTERVIQYNEVTADSQRYDKYKKLGNNTIQCVEYGVINQMLALVKQVKAEYLDYEIFFTGGDGELLAGFIKTGKVDKDLVLKGLWQVRN</sequence>
<comment type="subcellular location">
    <subcellularLocation>
        <location evidence="3 16">Cytoplasm</location>
    </subcellularLocation>
</comment>
<dbReference type="EMBL" id="FO203512">
    <property type="protein sequence ID" value="CCK74403.1"/>
    <property type="molecule type" value="Genomic_DNA"/>
</dbReference>
<evidence type="ECO:0000256" key="12">
    <source>
        <dbReference type="ARBA" id="ARBA00022958"/>
    </source>
</evidence>
<evidence type="ECO:0000313" key="18">
    <source>
        <dbReference type="Proteomes" id="UP000032749"/>
    </source>
</evidence>
<evidence type="ECO:0000256" key="6">
    <source>
        <dbReference type="ARBA" id="ARBA00012102"/>
    </source>
</evidence>
<evidence type="ECO:0000256" key="10">
    <source>
        <dbReference type="ARBA" id="ARBA00022777"/>
    </source>
</evidence>
<dbReference type="CDD" id="cd24015">
    <property type="entry name" value="ASKHA_NBD_PanK-III"/>
    <property type="match status" value="1"/>
</dbReference>
<keyword evidence="18" id="KW-1185">Reference proteome</keyword>
<dbReference type="GO" id="GO:0005524">
    <property type="term" value="F:ATP binding"/>
    <property type="evidence" value="ECO:0007669"/>
    <property type="project" value="UniProtKB-UniRule"/>
</dbReference>
<evidence type="ECO:0000256" key="11">
    <source>
        <dbReference type="ARBA" id="ARBA00022840"/>
    </source>
</evidence>
<comment type="catalytic activity">
    <reaction evidence="1 16">
        <text>(R)-pantothenate + ATP = (R)-4'-phosphopantothenate + ADP + H(+)</text>
        <dbReference type="Rhea" id="RHEA:16373"/>
        <dbReference type="ChEBI" id="CHEBI:10986"/>
        <dbReference type="ChEBI" id="CHEBI:15378"/>
        <dbReference type="ChEBI" id="CHEBI:29032"/>
        <dbReference type="ChEBI" id="CHEBI:30616"/>
        <dbReference type="ChEBI" id="CHEBI:456216"/>
        <dbReference type="EC" id="2.7.1.33"/>
    </reaction>
</comment>
<evidence type="ECO:0000256" key="4">
    <source>
        <dbReference type="ARBA" id="ARBA00005225"/>
    </source>
</evidence>
<evidence type="ECO:0000256" key="16">
    <source>
        <dbReference type="HAMAP-Rule" id="MF_01274"/>
    </source>
</evidence>
<feature type="binding site" evidence="16">
    <location>
        <begin position="79"/>
        <end position="82"/>
    </location>
    <ligand>
        <name>substrate</name>
    </ligand>
</feature>
<keyword evidence="10 16" id="KW-0418">Kinase</keyword>
<dbReference type="PANTHER" id="PTHR34265:SF1">
    <property type="entry name" value="TYPE III PANTOTHENATE KINASE"/>
    <property type="match status" value="1"/>
</dbReference>
<comment type="subunit">
    <text evidence="5 16">Homodimer.</text>
</comment>
<evidence type="ECO:0000256" key="14">
    <source>
        <dbReference type="ARBA" id="ARBA00038036"/>
    </source>
</evidence>
<evidence type="ECO:0000256" key="7">
    <source>
        <dbReference type="ARBA" id="ARBA00022490"/>
    </source>
</evidence>
<evidence type="ECO:0000256" key="2">
    <source>
        <dbReference type="ARBA" id="ARBA00001958"/>
    </source>
</evidence>
<feature type="binding site" evidence="16">
    <location>
        <begin position="6"/>
        <end position="13"/>
    </location>
    <ligand>
        <name>ATP</name>
        <dbReference type="ChEBI" id="CHEBI:30616"/>
    </ligand>
</feature>
<dbReference type="GO" id="GO:0046872">
    <property type="term" value="F:metal ion binding"/>
    <property type="evidence" value="ECO:0007669"/>
    <property type="project" value="UniProtKB-KW"/>
</dbReference>
<dbReference type="InterPro" id="IPR004619">
    <property type="entry name" value="Type_III_PanK"/>
</dbReference>
<evidence type="ECO:0000256" key="15">
    <source>
        <dbReference type="ARBA" id="ARBA00040883"/>
    </source>
</evidence>
<evidence type="ECO:0000256" key="9">
    <source>
        <dbReference type="ARBA" id="ARBA00022741"/>
    </source>
</evidence>
<dbReference type="UniPathway" id="UPA00241">
    <property type="reaction ID" value="UER00352"/>
</dbReference>
<evidence type="ECO:0000256" key="3">
    <source>
        <dbReference type="ARBA" id="ARBA00004496"/>
    </source>
</evidence>
<dbReference type="GO" id="GO:0004594">
    <property type="term" value="F:pantothenate kinase activity"/>
    <property type="evidence" value="ECO:0007669"/>
    <property type="project" value="UniProtKB-UniRule"/>
</dbReference>
<protein>
    <recommendedName>
        <fullName evidence="15 16">Type III pantothenate kinase</fullName>
        <ecNumber evidence="6 16">2.7.1.33</ecNumber>
    </recommendedName>
    <alternativeName>
        <fullName evidence="16">PanK-III</fullName>
    </alternativeName>
    <alternativeName>
        <fullName evidence="16">Pantothenic acid kinase</fullName>
    </alternativeName>
</protein>
<feature type="binding site" evidence="16">
    <location>
        <position position="168"/>
    </location>
    <ligand>
        <name>substrate</name>
    </ligand>
</feature>
<dbReference type="Pfam" id="PF03309">
    <property type="entry name" value="Pan_kinase"/>
    <property type="match status" value="1"/>
</dbReference>
<feature type="active site" description="Proton acceptor" evidence="16">
    <location>
        <position position="81"/>
    </location>
</feature>
<organism evidence="17 18">
    <name type="scientific">Oleispira antarctica RB-8</name>
    <dbReference type="NCBI Taxonomy" id="698738"/>
    <lineage>
        <taxon>Bacteria</taxon>
        <taxon>Pseudomonadati</taxon>
        <taxon>Pseudomonadota</taxon>
        <taxon>Gammaproteobacteria</taxon>
        <taxon>Oceanospirillales</taxon>
        <taxon>Oceanospirillaceae</taxon>
        <taxon>Oleispira</taxon>
    </lineage>
</organism>
<keyword evidence="9 16" id="KW-0547">Nucleotide-binding</keyword>
<keyword evidence="12 16" id="KW-0630">Potassium</keyword>
<proteinExistence type="inferred from homology"/>
<dbReference type="EC" id="2.7.1.33" evidence="6 16"/>
<dbReference type="Proteomes" id="UP000032749">
    <property type="component" value="Chromosome"/>
</dbReference>
<feature type="binding site" evidence="16">
    <location>
        <position position="109"/>
    </location>
    <ligand>
        <name>ATP</name>
        <dbReference type="ChEBI" id="CHEBI:30616"/>
    </ligand>
</feature>
<feature type="binding site" evidence="16">
    <location>
        <position position="72"/>
    </location>
    <ligand>
        <name>substrate</name>
    </ligand>
</feature>
<keyword evidence="16" id="KW-0479">Metal-binding</keyword>
<dbReference type="SUPFAM" id="SSF53067">
    <property type="entry name" value="Actin-like ATPase domain"/>
    <property type="match status" value="2"/>
</dbReference>
<evidence type="ECO:0000256" key="13">
    <source>
        <dbReference type="ARBA" id="ARBA00022993"/>
    </source>
</evidence>
<dbReference type="HAMAP" id="MF_01274">
    <property type="entry name" value="Pantothen_kinase_3"/>
    <property type="match status" value="1"/>
</dbReference>
<evidence type="ECO:0000256" key="5">
    <source>
        <dbReference type="ARBA" id="ARBA00011738"/>
    </source>
</evidence>
<keyword evidence="7 16" id="KW-0963">Cytoplasm</keyword>
<evidence type="ECO:0000256" key="8">
    <source>
        <dbReference type="ARBA" id="ARBA00022679"/>
    </source>
</evidence>
<name>R4YMU9_OLEAN</name>
<dbReference type="STRING" id="698738.OLEAN_C02270"/>
<feature type="binding site" evidence="16">
    <location>
        <position position="106"/>
    </location>
    <ligand>
        <name>K(+)</name>
        <dbReference type="ChEBI" id="CHEBI:29103"/>
    </ligand>
</feature>
<dbReference type="PATRIC" id="fig|698738.3.peg.236"/>
<dbReference type="Gene3D" id="3.30.420.40">
    <property type="match status" value="2"/>
</dbReference>
<comment type="similarity">
    <text evidence="14 16">Belongs to the type III pantothenate kinase family.</text>
</comment>
<keyword evidence="13 16" id="KW-0173">Coenzyme A biosynthesis</keyword>
<dbReference type="HOGENOM" id="CLU_066627_0_1_6"/>
<reference evidence="17 18" key="1">
    <citation type="journal article" date="2013" name="Nat. Commun.">
        <title>Genome sequence and functional genomic analysis of the oil-degrading bacterium Oleispira antarctica.</title>
        <authorList>
            <person name="Kube M."/>
            <person name="Chernikova T.N."/>
            <person name="Al-Ramahi Y."/>
            <person name="Beloqui A."/>
            <person name="Lopez-Cortez N."/>
            <person name="Guazzaroni M.E."/>
            <person name="Heipieper H.J."/>
            <person name="Klages S."/>
            <person name="Kotsyurbenko O.R."/>
            <person name="Langer I."/>
            <person name="Nechitaylo T.Y."/>
            <person name="Lunsdorf H."/>
            <person name="Fernandez M."/>
            <person name="Juarez S."/>
            <person name="Ciordia S."/>
            <person name="Singer A."/>
            <person name="Kagan O."/>
            <person name="Egorova O."/>
            <person name="Petit P.A."/>
            <person name="Stogios P."/>
            <person name="Kim Y."/>
            <person name="Tchigvintsev A."/>
            <person name="Flick R."/>
            <person name="Denaro R."/>
            <person name="Genovese M."/>
            <person name="Albar J.P."/>
            <person name="Reva O.N."/>
            <person name="Martinez-Gomariz M."/>
            <person name="Tran H."/>
            <person name="Ferrer M."/>
            <person name="Savchenko A."/>
            <person name="Yakunin A.F."/>
            <person name="Yakimov M.M."/>
            <person name="Golyshina O.V."/>
            <person name="Reinhardt R."/>
            <person name="Golyshin P.N."/>
        </authorList>
    </citation>
    <scope>NUCLEOTIDE SEQUENCE [LARGE SCALE GENOMIC DNA]</scope>
</reference>
<keyword evidence="8 16" id="KW-0808">Transferase</keyword>